<comment type="function">
    <text evidence="8">Catalyzes the conversion of 7,8-dihydroneopterin to 6-hydroxymethyl-7,8-dihydropterin.</text>
</comment>
<evidence type="ECO:0000313" key="11">
    <source>
        <dbReference type="Proteomes" id="UP001302477"/>
    </source>
</evidence>
<dbReference type="EMBL" id="CP137555">
    <property type="protein sequence ID" value="WOX06982.1"/>
    <property type="molecule type" value="Genomic_DNA"/>
</dbReference>
<evidence type="ECO:0000313" key="10">
    <source>
        <dbReference type="EMBL" id="WOX06982.1"/>
    </source>
</evidence>
<dbReference type="GO" id="GO:0005737">
    <property type="term" value="C:cytoplasm"/>
    <property type="evidence" value="ECO:0007669"/>
    <property type="project" value="TreeGrafter"/>
</dbReference>
<evidence type="ECO:0000259" key="9">
    <source>
        <dbReference type="SMART" id="SM00905"/>
    </source>
</evidence>
<evidence type="ECO:0000256" key="3">
    <source>
        <dbReference type="ARBA" id="ARBA00005013"/>
    </source>
</evidence>
<dbReference type="RefSeq" id="WP_318955416.1">
    <property type="nucleotide sequence ID" value="NZ_CP137555.1"/>
</dbReference>
<dbReference type="SUPFAM" id="SSF55620">
    <property type="entry name" value="Tetrahydrobiopterin biosynthesis enzymes-like"/>
    <property type="match status" value="1"/>
</dbReference>
<dbReference type="Pfam" id="PF02152">
    <property type="entry name" value="FolB"/>
    <property type="match status" value="1"/>
</dbReference>
<evidence type="ECO:0000256" key="6">
    <source>
        <dbReference type="ARBA" id="ARBA00023235"/>
    </source>
</evidence>
<evidence type="ECO:0000256" key="7">
    <source>
        <dbReference type="ARBA" id="ARBA00023239"/>
    </source>
</evidence>
<keyword evidence="5 8" id="KW-0289">Folate biosynthesis</keyword>
<dbReference type="NCBIfam" id="TIGR00526">
    <property type="entry name" value="folB_dom"/>
    <property type="match status" value="1"/>
</dbReference>
<dbReference type="GO" id="GO:0016853">
    <property type="term" value="F:isomerase activity"/>
    <property type="evidence" value="ECO:0007669"/>
    <property type="project" value="UniProtKB-KW"/>
</dbReference>
<dbReference type="CDD" id="cd00534">
    <property type="entry name" value="DHNA_DHNTPE"/>
    <property type="match status" value="1"/>
</dbReference>
<dbReference type="EC" id="4.1.2.25" evidence="8"/>
<comment type="pathway">
    <text evidence="3 8">Cofactor biosynthesis; tetrahydrofolate biosynthesis; 2-amino-4-hydroxy-6-hydroxymethyl-7,8-dihydropteridine diphosphate from 7,8-dihydroneopterin triphosphate: step 3/4.</text>
</comment>
<dbReference type="GO" id="GO:0046654">
    <property type="term" value="P:tetrahydrofolate biosynthetic process"/>
    <property type="evidence" value="ECO:0007669"/>
    <property type="project" value="UniProtKB-UniRule"/>
</dbReference>
<evidence type="ECO:0000256" key="2">
    <source>
        <dbReference type="ARBA" id="ARBA00001353"/>
    </source>
</evidence>
<dbReference type="Gene3D" id="3.30.1130.10">
    <property type="match status" value="1"/>
</dbReference>
<name>A0AAU0N1W9_9GAMM</name>
<keyword evidence="7 8" id="KW-0456">Lyase</keyword>
<organism evidence="10 11">
    <name type="scientific">Microbulbifer pacificus</name>
    <dbReference type="NCBI Taxonomy" id="407164"/>
    <lineage>
        <taxon>Bacteria</taxon>
        <taxon>Pseudomonadati</taxon>
        <taxon>Pseudomonadota</taxon>
        <taxon>Gammaproteobacteria</taxon>
        <taxon>Cellvibrionales</taxon>
        <taxon>Microbulbiferaceae</taxon>
        <taxon>Microbulbifer</taxon>
    </lineage>
</organism>
<evidence type="ECO:0000256" key="8">
    <source>
        <dbReference type="RuleBase" id="RU362079"/>
    </source>
</evidence>
<dbReference type="AlphaFoldDB" id="A0AAU0N1W9"/>
<sequence>MDIVYIRDLKVDTIIGIYDWEREVRQTVSLDIEMAFDIREAARTDNIEHTLNYKAVAKRLIAFIEGSEFLLVETMAEQAAEIVRSEFNVSWLRLRLSKPGAVRGARDVGVIIERGQKQTLEA</sequence>
<dbReference type="KEGG" id="mpaf:R5R33_07575"/>
<feature type="domain" description="Dihydroneopterin aldolase/epimerase" evidence="9">
    <location>
        <begin position="4"/>
        <end position="114"/>
    </location>
</feature>
<keyword evidence="6" id="KW-0413">Isomerase</keyword>
<dbReference type="NCBIfam" id="TIGR00525">
    <property type="entry name" value="folB"/>
    <property type="match status" value="1"/>
</dbReference>
<evidence type="ECO:0000256" key="4">
    <source>
        <dbReference type="ARBA" id="ARBA00005708"/>
    </source>
</evidence>
<dbReference type="GO" id="GO:0004150">
    <property type="term" value="F:dihydroneopterin aldolase activity"/>
    <property type="evidence" value="ECO:0007669"/>
    <property type="project" value="UniProtKB-UniRule"/>
</dbReference>
<dbReference type="Proteomes" id="UP001302477">
    <property type="component" value="Chromosome"/>
</dbReference>
<dbReference type="InterPro" id="IPR043133">
    <property type="entry name" value="GTP-CH-I_C/QueF"/>
</dbReference>
<dbReference type="InterPro" id="IPR006157">
    <property type="entry name" value="FolB_dom"/>
</dbReference>
<comment type="catalytic activity">
    <reaction evidence="1">
        <text>7,8-dihydroneopterin = 7,8-dihydromonapterin</text>
        <dbReference type="Rhea" id="RHEA:45328"/>
        <dbReference type="ChEBI" id="CHEBI:17001"/>
        <dbReference type="ChEBI" id="CHEBI:71175"/>
        <dbReference type="EC" id="5.1.99.8"/>
    </reaction>
</comment>
<accession>A0AAU0N1W9</accession>
<evidence type="ECO:0000256" key="5">
    <source>
        <dbReference type="ARBA" id="ARBA00022909"/>
    </source>
</evidence>
<reference evidence="10 11" key="1">
    <citation type="submission" date="2023-10" db="EMBL/GenBank/DDBJ databases">
        <title>Description of Microbulbifer bruguierae sp. nov., isolated from the sediments of mangrove plant Bruguiera sexangula and comparative genomic analyses of the genus Microbulbifer.</title>
        <authorList>
            <person name="Long M."/>
        </authorList>
    </citation>
    <scope>NUCLEOTIDE SEQUENCE [LARGE SCALE GENOMIC DNA]</scope>
    <source>
        <strain evidence="10 11">SPO729</strain>
    </source>
</reference>
<keyword evidence="11" id="KW-1185">Reference proteome</keyword>
<dbReference type="PANTHER" id="PTHR42844">
    <property type="entry name" value="DIHYDRONEOPTERIN ALDOLASE 1-RELATED"/>
    <property type="match status" value="1"/>
</dbReference>
<protein>
    <recommendedName>
        <fullName evidence="8">7,8-dihydroneopterin aldolase</fullName>
        <ecNumber evidence="8">4.1.2.25</ecNumber>
    </recommendedName>
</protein>
<dbReference type="SMART" id="SM00905">
    <property type="entry name" value="FolB"/>
    <property type="match status" value="1"/>
</dbReference>
<dbReference type="InterPro" id="IPR006156">
    <property type="entry name" value="Dihydroneopterin_aldolase"/>
</dbReference>
<gene>
    <name evidence="10" type="primary">folB</name>
    <name evidence="10" type="ORF">R5R33_07575</name>
</gene>
<proteinExistence type="inferred from homology"/>
<comment type="catalytic activity">
    <reaction evidence="2 8">
        <text>7,8-dihydroneopterin = 6-hydroxymethyl-7,8-dihydropterin + glycolaldehyde</text>
        <dbReference type="Rhea" id="RHEA:10540"/>
        <dbReference type="ChEBI" id="CHEBI:17001"/>
        <dbReference type="ChEBI" id="CHEBI:17071"/>
        <dbReference type="ChEBI" id="CHEBI:44841"/>
        <dbReference type="EC" id="4.1.2.25"/>
    </reaction>
</comment>
<comment type="similarity">
    <text evidence="4 8">Belongs to the DHNA family.</text>
</comment>
<dbReference type="GO" id="GO:0046656">
    <property type="term" value="P:folic acid biosynthetic process"/>
    <property type="evidence" value="ECO:0007669"/>
    <property type="project" value="UniProtKB-UniRule"/>
</dbReference>
<dbReference type="PANTHER" id="PTHR42844:SF1">
    <property type="entry name" value="DIHYDRONEOPTERIN ALDOLASE 1-RELATED"/>
    <property type="match status" value="1"/>
</dbReference>
<dbReference type="FunFam" id="3.30.1130.10:FF:000002">
    <property type="entry name" value="7,8-dihydroneopterin aldolase"/>
    <property type="match status" value="1"/>
</dbReference>
<evidence type="ECO:0000256" key="1">
    <source>
        <dbReference type="ARBA" id="ARBA00000693"/>
    </source>
</evidence>